<evidence type="ECO:0000256" key="1">
    <source>
        <dbReference type="PROSITE-ProRule" id="PRU00781"/>
    </source>
</evidence>
<dbReference type="InterPro" id="IPR027483">
    <property type="entry name" value="PInositol-4-P-4/5-kinase_C_sf"/>
</dbReference>
<dbReference type="SUPFAM" id="SSF56104">
    <property type="entry name" value="SAICAR synthase-like"/>
    <property type="match status" value="1"/>
</dbReference>
<evidence type="ECO:0000259" key="3">
    <source>
        <dbReference type="PROSITE" id="PS51455"/>
    </source>
</evidence>
<feature type="transmembrane region" description="Helical" evidence="2">
    <location>
        <begin position="66"/>
        <end position="90"/>
    </location>
</feature>
<name>A0A1R2CDE0_9CILI</name>
<dbReference type="GO" id="GO:0046854">
    <property type="term" value="P:phosphatidylinositol phosphate biosynthetic process"/>
    <property type="evidence" value="ECO:0007669"/>
    <property type="project" value="TreeGrafter"/>
</dbReference>
<keyword evidence="2" id="KW-0812">Transmembrane</keyword>
<dbReference type="Gene3D" id="1.20.1070.10">
    <property type="entry name" value="Rhodopsin 7-helix transmembrane proteins"/>
    <property type="match status" value="1"/>
</dbReference>
<dbReference type="AlphaFoldDB" id="A0A1R2CDE0"/>
<dbReference type="OrthoDB" id="416009at2759"/>
<gene>
    <name evidence="4" type="ORF">SteCoe_11285</name>
</gene>
<dbReference type="InterPro" id="IPR002498">
    <property type="entry name" value="PInositol-4-P-4/5-kinase_core"/>
</dbReference>
<feature type="domain" description="PIPK" evidence="3">
    <location>
        <begin position="292"/>
        <end position="630"/>
    </location>
</feature>
<dbReference type="InterPro" id="IPR027484">
    <property type="entry name" value="PInositol-4-P-5-kinase_N"/>
</dbReference>
<protein>
    <recommendedName>
        <fullName evidence="3">PIPK domain-containing protein</fullName>
    </recommendedName>
</protein>
<feature type="transmembrane region" description="Helical" evidence="2">
    <location>
        <begin position="111"/>
        <end position="132"/>
    </location>
</feature>
<proteinExistence type="predicted"/>
<dbReference type="Proteomes" id="UP000187209">
    <property type="component" value="Unassembled WGS sequence"/>
</dbReference>
<comment type="caution">
    <text evidence="4">The sequence shown here is derived from an EMBL/GenBank/DDBJ whole genome shotgun (WGS) entry which is preliminary data.</text>
</comment>
<dbReference type="EMBL" id="MPUH01000187">
    <property type="protein sequence ID" value="OMJ87044.1"/>
    <property type="molecule type" value="Genomic_DNA"/>
</dbReference>
<keyword evidence="2" id="KW-1133">Transmembrane helix</keyword>
<keyword evidence="1" id="KW-0547">Nucleotide-binding</keyword>
<dbReference type="GO" id="GO:0016308">
    <property type="term" value="F:1-phosphatidylinositol-4-phosphate 5-kinase activity"/>
    <property type="evidence" value="ECO:0007669"/>
    <property type="project" value="TreeGrafter"/>
</dbReference>
<dbReference type="CDD" id="cd00139">
    <property type="entry name" value="PIPKc"/>
    <property type="match status" value="1"/>
</dbReference>
<dbReference type="PANTHER" id="PTHR23086:SF8">
    <property type="entry name" value="PHOSPHATIDYLINOSITOL 5-PHOSPHATE 4-KINASE, ISOFORM A"/>
    <property type="match status" value="1"/>
</dbReference>
<feature type="transmembrane region" description="Helical" evidence="2">
    <location>
        <begin position="192"/>
        <end position="210"/>
    </location>
</feature>
<keyword evidence="1" id="KW-0418">Kinase</keyword>
<dbReference type="PROSITE" id="PS51455">
    <property type="entry name" value="PIPK"/>
    <property type="match status" value="1"/>
</dbReference>
<feature type="transmembrane region" description="Helical" evidence="2">
    <location>
        <begin position="40"/>
        <end position="60"/>
    </location>
</feature>
<dbReference type="Gene3D" id="3.30.810.10">
    <property type="entry name" value="2-Layer Sandwich"/>
    <property type="match status" value="1"/>
</dbReference>
<dbReference type="InterPro" id="IPR023610">
    <property type="entry name" value="PInositol-4/5-P-5/4-kinase"/>
</dbReference>
<dbReference type="Gene3D" id="3.30.800.10">
    <property type="entry name" value="Phosphatidylinositol Phosphate Kinase II Beta"/>
    <property type="match status" value="1"/>
</dbReference>
<keyword evidence="5" id="KW-1185">Reference proteome</keyword>
<accession>A0A1R2CDE0</accession>
<keyword evidence="1" id="KW-0067">ATP-binding</keyword>
<feature type="transmembrane region" description="Helical" evidence="2">
    <location>
        <begin position="6"/>
        <end position="28"/>
    </location>
</feature>
<dbReference type="PANTHER" id="PTHR23086">
    <property type="entry name" value="PHOSPHATIDYLINOSITOL-4-PHOSPHATE 5-KINASE"/>
    <property type="match status" value="1"/>
</dbReference>
<dbReference type="GO" id="GO:0005886">
    <property type="term" value="C:plasma membrane"/>
    <property type="evidence" value="ECO:0007669"/>
    <property type="project" value="TreeGrafter"/>
</dbReference>
<dbReference type="Pfam" id="PF01504">
    <property type="entry name" value="PIP5K"/>
    <property type="match status" value="2"/>
</dbReference>
<evidence type="ECO:0000256" key="2">
    <source>
        <dbReference type="SAM" id="Phobius"/>
    </source>
</evidence>
<reference evidence="4 5" key="1">
    <citation type="submission" date="2016-11" db="EMBL/GenBank/DDBJ databases">
        <title>The macronuclear genome of Stentor coeruleus: a giant cell with tiny introns.</title>
        <authorList>
            <person name="Slabodnick M."/>
            <person name="Ruby J.G."/>
            <person name="Reiff S.B."/>
            <person name="Swart E.C."/>
            <person name="Gosai S."/>
            <person name="Prabakaran S."/>
            <person name="Witkowska E."/>
            <person name="Larue G.E."/>
            <person name="Fisher S."/>
            <person name="Freeman R.M."/>
            <person name="Gunawardena J."/>
            <person name="Chu W."/>
            <person name="Stover N.A."/>
            <person name="Gregory B.D."/>
            <person name="Nowacki M."/>
            <person name="Derisi J."/>
            <person name="Roy S.W."/>
            <person name="Marshall W.F."/>
            <person name="Sood P."/>
        </authorList>
    </citation>
    <scope>NUCLEOTIDE SEQUENCE [LARGE SCALE GENOMIC DNA]</scope>
    <source>
        <strain evidence="4">WM001</strain>
    </source>
</reference>
<keyword evidence="2" id="KW-0472">Membrane</keyword>
<keyword evidence="1" id="KW-0808">Transferase</keyword>
<evidence type="ECO:0000313" key="5">
    <source>
        <dbReference type="Proteomes" id="UP000187209"/>
    </source>
</evidence>
<organism evidence="4 5">
    <name type="scientific">Stentor coeruleus</name>
    <dbReference type="NCBI Taxonomy" id="5963"/>
    <lineage>
        <taxon>Eukaryota</taxon>
        <taxon>Sar</taxon>
        <taxon>Alveolata</taxon>
        <taxon>Ciliophora</taxon>
        <taxon>Postciliodesmatophora</taxon>
        <taxon>Heterotrichea</taxon>
        <taxon>Heterotrichida</taxon>
        <taxon>Stentoridae</taxon>
        <taxon>Stentor</taxon>
    </lineage>
</organism>
<dbReference type="GO" id="GO:0005524">
    <property type="term" value="F:ATP binding"/>
    <property type="evidence" value="ECO:0007669"/>
    <property type="project" value="UniProtKB-UniRule"/>
</dbReference>
<sequence length="640" mass="74430">MVQLSTLSYAVLAPISFICQIILIYGFFRVKKMKKHPEIMIFWQCVSQIILDLHWITGIPSIHNSLNFFCQALGALFVYFYYLSWNYILSLSLEILKKIRDPLNCKYKKRLIFYHISCHLSSFIMFCILISVKNNNGSSLTGTCLVENTSPYELIIFLPLFIHFPICWYICFYTLRASRTNVHAKHLKHHNYVVFAFSLCWGMNAMAHGLNYKGFGIPHISMLDEITIVVGGPSGLFVFLARISQKGILKKIIRSFYKLTKSFRNSNYRNLANSNIISTMSPERLLFSQLNFSGDYSMLFDNMTCTAAADILIGFCKYFSYCAGSEKDIKAIKDGKSHKLQFNLYPNKDKKIYIKHYLPEYFKVVMQQSGIGYRDFINSFNIKDNIKDIESRCKSVGGKSEAFFYFTKDNQFIIKSINSEELEILQSMAKDYSARISEKSRSYLARIFGVFKIIINKSHPIILIIMENLSRFFTSPLNFDLKGSKHERRSTYTAYPNYRVMPRGKVYKDIDFENAFKQLDIENIEGSEILNSLELDTKLLEAYEIMDYSMLLLLEESNNCRNSLLHSNNCFRSGELIGILGIIDFLQNYSTRKRLETTLNTFKNDKKSNYSCIPPDMYRDRFLQLAKDIFVFECLEIKIE</sequence>
<dbReference type="SMART" id="SM00330">
    <property type="entry name" value="PIPKc"/>
    <property type="match status" value="1"/>
</dbReference>
<evidence type="ECO:0000313" key="4">
    <source>
        <dbReference type="EMBL" id="OMJ87044.1"/>
    </source>
</evidence>
<feature type="transmembrane region" description="Helical" evidence="2">
    <location>
        <begin position="152"/>
        <end position="171"/>
    </location>
</feature>